<feature type="domain" description="Response regulatory" evidence="4">
    <location>
        <begin position="3"/>
        <end position="117"/>
    </location>
</feature>
<dbReference type="PANTHER" id="PTHR45228:SF5">
    <property type="entry name" value="CYCLIC DI-GMP PHOSPHODIESTERASE VC_1348-RELATED"/>
    <property type="match status" value="1"/>
</dbReference>
<evidence type="ECO:0000256" key="1">
    <source>
        <dbReference type="ARBA" id="ARBA00018672"/>
    </source>
</evidence>
<feature type="modified residue" description="4-aspartylphosphate" evidence="3">
    <location>
        <position position="51"/>
    </location>
</feature>
<dbReference type="Gene3D" id="3.40.50.2300">
    <property type="match status" value="1"/>
</dbReference>
<dbReference type="InterPro" id="IPR003607">
    <property type="entry name" value="HD/PDEase_dom"/>
</dbReference>
<comment type="caution">
    <text evidence="6">The sequence shown here is derived from an EMBL/GenBank/DDBJ whole genome shotgun (WGS) entry which is preliminary data.</text>
</comment>
<evidence type="ECO:0000256" key="2">
    <source>
        <dbReference type="ARBA" id="ARBA00024867"/>
    </source>
</evidence>
<dbReference type="InterPro" id="IPR001789">
    <property type="entry name" value="Sig_transdc_resp-reg_receiver"/>
</dbReference>
<dbReference type="SMART" id="SM00448">
    <property type="entry name" value="REC"/>
    <property type="match status" value="1"/>
</dbReference>
<dbReference type="InterPro" id="IPR052020">
    <property type="entry name" value="Cyclic_di-GMP/3'3'-cGAMP_PDE"/>
</dbReference>
<reference evidence="6" key="1">
    <citation type="submission" date="2020-12" db="EMBL/GenBank/DDBJ databases">
        <title>M. sibirica DSM 26468T genome.</title>
        <authorList>
            <person name="Thieme N."/>
            <person name="Rettenmaier R."/>
            <person name="Zverlov V."/>
            <person name="Liebl W."/>
        </authorList>
    </citation>
    <scope>NUCLEOTIDE SEQUENCE</scope>
    <source>
        <strain evidence="6">DSM 26468</strain>
    </source>
</reference>
<dbReference type="PROSITE" id="PS50110">
    <property type="entry name" value="RESPONSE_REGULATORY"/>
    <property type="match status" value="1"/>
</dbReference>
<proteinExistence type="predicted"/>
<dbReference type="SMART" id="SM00471">
    <property type="entry name" value="HDc"/>
    <property type="match status" value="1"/>
</dbReference>
<feature type="domain" description="HD-GYP" evidence="5">
    <location>
        <begin position="129"/>
        <end position="339"/>
    </location>
</feature>
<accession>A0A8J7H2L5</accession>
<dbReference type="EMBL" id="JAEAGR010000008">
    <property type="protein sequence ID" value="MBH1941069.1"/>
    <property type="molecule type" value="Genomic_DNA"/>
</dbReference>
<dbReference type="RefSeq" id="WP_197661291.1">
    <property type="nucleotide sequence ID" value="NZ_JAEAGR010000008.1"/>
</dbReference>
<dbReference type="Pfam" id="PF00072">
    <property type="entry name" value="Response_reg"/>
    <property type="match status" value="1"/>
</dbReference>
<dbReference type="AlphaFoldDB" id="A0A8J7H2L5"/>
<evidence type="ECO:0000313" key="6">
    <source>
        <dbReference type="EMBL" id="MBH1941069.1"/>
    </source>
</evidence>
<evidence type="ECO:0000259" key="4">
    <source>
        <dbReference type="PROSITE" id="PS50110"/>
    </source>
</evidence>
<dbReference type="PROSITE" id="PS51832">
    <property type="entry name" value="HD_GYP"/>
    <property type="match status" value="1"/>
</dbReference>
<name>A0A8J7H2L5_9FIRM</name>
<dbReference type="CDD" id="cd00077">
    <property type="entry name" value="HDc"/>
    <property type="match status" value="1"/>
</dbReference>
<dbReference type="InterPro" id="IPR037522">
    <property type="entry name" value="HD_GYP_dom"/>
</dbReference>
<protein>
    <recommendedName>
        <fullName evidence="1">Stage 0 sporulation protein A homolog</fullName>
    </recommendedName>
</protein>
<evidence type="ECO:0000313" key="7">
    <source>
        <dbReference type="Proteomes" id="UP000623269"/>
    </source>
</evidence>
<sequence length="344" mass="39068">MRHIIVLSDDNSIQGEISRTLEQAGYKVSAMEFSAVSSELLMQQPELILLDTSLSNTKAYMLYDKLKDGMIIPEIPILFLVEGDNESILKAVKAGAADVITKPILPEILTNRANLQLELMEYRKKVPEVEKYQDAISVSFAELVECRDYTTGGHLKNTTLYFKILLEEVLKQDKYKHLFSQEEVRDLVRAAPLHDIGKIGINDDILRKASTLNYNEFEYMKTHTILGKETFEKIIKETGGTRVLQLAKDLAYCHHERWDGTGYPSGLKGDEIPLYARILTIADVYDALTSDRAYKEAFSHQKALKIITEGKGSIFDPDLIDIFIHINERFEQALYQKEQEGAVS</sequence>
<keyword evidence="7" id="KW-1185">Reference proteome</keyword>
<gene>
    <name evidence="6" type="ORF">I5677_09215</name>
</gene>
<dbReference type="Proteomes" id="UP000623269">
    <property type="component" value="Unassembled WGS sequence"/>
</dbReference>
<dbReference type="Gene3D" id="1.10.3210.10">
    <property type="entry name" value="Hypothetical protein af1432"/>
    <property type="match status" value="1"/>
</dbReference>
<organism evidence="6 7">
    <name type="scientific">Mobilitalea sibirica</name>
    <dbReference type="NCBI Taxonomy" id="1462919"/>
    <lineage>
        <taxon>Bacteria</taxon>
        <taxon>Bacillati</taxon>
        <taxon>Bacillota</taxon>
        <taxon>Clostridia</taxon>
        <taxon>Lachnospirales</taxon>
        <taxon>Lachnospiraceae</taxon>
        <taxon>Mobilitalea</taxon>
    </lineage>
</organism>
<keyword evidence="3" id="KW-0597">Phosphoprotein</keyword>
<dbReference type="SUPFAM" id="SSF52172">
    <property type="entry name" value="CheY-like"/>
    <property type="match status" value="1"/>
</dbReference>
<evidence type="ECO:0000259" key="5">
    <source>
        <dbReference type="PROSITE" id="PS51832"/>
    </source>
</evidence>
<dbReference type="InterPro" id="IPR011006">
    <property type="entry name" value="CheY-like_superfamily"/>
</dbReference>
<evidence type="ECO:0000256" key="3">
    <source>
        <dbReference type="PROSITE-ProRule" id="PRU00169"/>
    </source>
</evidence>
<comment type="function">
    <text evidence="2">May play the central regulatory role in sporulation. It may be an element of the effector pathway responsible for the activation of sporulation genes in response to nutritional stress. Spo0A may act in concert with spo0H (a sigma factor) to control the expression of some genes that are critical to the sporulation process.</text>
</comment>
<dbReference type="PANTHER" id="PTHR45228">
    <property type="entry name" value="CYCLIC DI-GMP PHOSPHODIESTERASE TM_0186-RELATED"/>
    <property type="match status" value="1"/>
</dbReference>
<dbReference type="SUPFAM" id="SSF109604">
    <property type="entry name" value="HD-domain/PDEase-like"/>
    <property type="match status" value="1"/>
</dbReference>
<dbReference type="GO" id="GO:0000160">
    <property type="term" value="P:phosphorelay signal transduction system"/>
    <property type="evidence" value="ECO:0007669"/>
    <property type="project" value="InterPro"/>
</dbReference>
<dbReference type="Pfam" id="PF13487">
    <property type="entry name" value="HD_5"/>
    <property type="match status" value="1"/>
</dbReference>